<evidence type="ECO:0000313" key="9">
    <source>
        <dbReference type="Proteomes" id="UP001165667"/>
    </source>
</evidence>
<protein>
    <submittedName>
        <fullName evidence="8">Response regulator transcription factor</fullName>
    </submittedName>
</protein>
<name>A0AA41Z1T8_9HYPH</name>
<dbReference type="Pfam" id="PF00072">
    <property type="entry name" value="Response_reg"/>
    <property type="match status" value="1"/>
</dbReference>
<evidence type="ECO:0000256" key="1">
    <source>
        <dbReference type="ARBA" id="ARBA00022553"/>
    </source>
</evidence>
<dbReference type="Proteomes" id="UP001165667">
    <property type="component" value="Unassembled WGS sequence"/>
</dbReference>
<dbReference type="GO" id="GO:0005829">
    <property type="term" value="C:cytosol"/>
    <property type="evidence" value="ECO:0007669"/>
    <property type="project" value="TreeGrafter"/>
</dbReference>
<proteinExistence type="predicted"/>
<feature type="domain" description="OmpR/PhoB-type" evidence="7">
    <location>
        <begin position="129"/>
        <end position="227"/>
    </location>
</feature>
<dbReference type="CDD" id="cd00383">
    <property type="entry name" value="trans_reg_C"/>
    <property type="match status" value="1"/>
</dbReference>
<dbReference type="InterPro" id="IPR016032">
    <property type="entry name" value="Sig_transdc_resp-reg_C-effctor"/>
</dbReference>
<dbReference type="Gene3D" id="1.10.10.10">
    <property type="entry name" value="Winged helix-like DNA-binding domain superfamily/Winged helix DNA-binding domain"/>
    <property type="match status" value="1"/>
</dbReference>
<keyword evidence="1 4" id="KW-0597">Phosphoprotein</keyword>
<evidence type="ECO:0000256" key="5">
    <source>
        <dbReference type="PROSITE-ProRule" id="PRU01091"/>
    </source>
</evidence>
<dbReference type="AlphaFoldDB" id="A0AA41Z1T8"/>
<accession>A0AA41Z1T8</accession>
<dbReference type="PANTHER" id="PTHR48111:SF40">
    <property type="entry name" value="PHOSPHATE REGULON TRANSCRIPTIONAL REGULATORY PROTEIN PHOB"/>
    <property type="match status" value="1"/>
</dbReference>
<feature type="domain" description="Response regulatory" evidence="6">
    <location>
        <begin position="3"/>
        <end position="119"/>
    </location>
</feature>
<evidence type="ECO:0000256" key="3">
    <source>
        <dbReference type="ARBA" id="ARBA00023125"/>
    </source>
</evidence>
<keyword evidence="9" id="KW-1185">Reference proteome</keyword>
<comment type="caution">
    <text evidence="8">The sequence shown here is derived from an EMBL/GenBank/DDBJ whole genome shotgun (WGS) entry which is preliminary data.</text>
</comment>
<evidence type="ECO:0000313" key="8">
    <source>
        <dbReference type="EMBL" id="MCW6511293.1"/>
    </source>
</evidence>
<dbReference type="Gene3D" id="6.10.250.690">
    <property type="match status" value="1"/>
</dbReference>
<dbReference type="EMBL" id="JAMOIM010000024">
    <property type="protein sequence ID" value="MCW6511293.1"/>
    <property type="molecule type" value="Genomic_DNA"/>
</dbReference>
<dbReference type="Gene3D" id="3.40.50.2300">
    <property type="match status" value="1"/>
</dbReference>
<dbReference type="SMART" id="SM00448">
    <property type="entry name" value="REC"/>
    <property type="match status" value="1"/>
</dbReference>
<dbReference type="InterPro" id="IPR039420">
    <property type="entry name" value="WalR-like"/>
</dbReference>
<dbReference type="SMART" id="SM00862">
    <property type="entry name" value="Trans_reg_C"/>
    <property type="match status" value="1"/>
</dbReference>
<dbReference type="GO" id="GO:0000156">
    <property type="term" value="F:phosphorelay response regulator activity"/>
    <property type="evidence" value="ECO:0007669"/>
    <property type="project" value="TreeGrafter"/>
</dbReference>
<dbReference type="InterPro" id="IPR011006">
    <property type="entry name" value="CheY-like_superfamily"/>
</dbReference>
<evidence type="ECO:0000259" key="6">
    <source>
        <dbReference type="PROSITE" id="PS50110"/>
    </source>
</evidence>
<organism evidence="8 9">
    <name type="scientific">Lichenifustis flavocetrariae</name>
    <dbReference type="NCBI Taxonomy" id="2949735"/>
    <lineage>
        <taxon>Bacteria</taxon>
        <taxon>Pseudomonadati</taxon>
        <taxon>Pseudomonadota</taxon>
        <taxon>Alphaproteobacteria</taxon>
        <taxon>Hyphomicrobiales</taxon>
        <taxon>Lichenihabitantaceae</taxon>
        <taxon>Lichenifustis</taxon>
    </lineage>
</organism>
<keyword evidence="2" id="KW-0902">Two-component regulatory system</keyword>
<reference evidence="8" key="1">
    <citation type="submission" date="2022-05" db="EMBL/GenBank/DDBJ databases">
        <authorList>
            <person name="Pankratov T."/>
        </authorList>
    </citation>
    <scope>NUCLEOTIDE SEQUENCE</scope>
    <source>
        <strain evidence="8">BP6-180914</strain>
    </source>
</reference>
<feature type="modified residue" description="4-aspartylphosphate" evidence="4">
    <location>
        <position position="52"/>
    </location>
</feature>
<dbReference type="InterPro" id="IPR001789">
    <property type="entry name" value="Sig_transdc_resp-reg_receiver"/>
</dbReference>
<dbReference type="SUPFAM" id="SSF46894">
    <property type="entry name" value="C-terminal effector domain of the bipartite response regulators"/>
    <property type="match status" value="1"/>
</dbReference>
<gene>
    <name evidence="8" type="ORF">M8523_25220</name>
</gene>
<evidence type="ECO:0000259" key="7">
    <source>
        <dbReference type="PROSITE" id="PS51755"/>
    </source>
</evidence>
<dbReference type="PANTHER" id="PTHR48111">
    <property type="entry name" value="REGULATOR OF RPOS"/>
    <property type="match status" value="1"/>
</dbReference>
<dbReference type="GO" id="GO:0006355">
    <property type="term" value="P:regulation of DNA-templated transcription"/>
    <property type="evidence" value="ECO:0007669"/>
    <property type="project" value="InterPro"/>
</dbReference>
<dbReference type="SUPFAM" id="SSF52172">
    <property type="entry name" value="CheY-like"/>
    <property type="match status" value="1"/>
</dbReference>
<dbReference type="GO" id="GO:0032993">
    <property type="term" value="C:protein-DNA complex"/>
    <property type="evidence" value="ECO:0007669"/>
    <property type="project" value="TreeGrafter"/>
</dbReference>
<keyword evidence="3 5" id="KW-0238">DNA-binding</keyword>
<evidence type="ECO:0000256" key="4">
    <source>
        <dbReference type="PROSITE-ProRule" id="PRU00169"/>
    </source>
</evidence>
<feature type="DNA-binding region" description="OmpR/PhoB-type" evidence="5">
    <location>
        <begin position="129"/>
        <end position="227"/>
    </location>
</feature>
<sequence length="228" mass="24792">MPQAMIVTANDADAQTLVELLVHADFTVEVIARGDEADARLARAAPDIVLVDLPLPGISGIELCHRARARKRTRTLPIIIVTALADESDRVRGLDAGADDYVVIPFSPRELTARIRSCLRRVGTFALSADILTVGNIVIDRTTMRVSRAGRQIEITTSDVGMLAHMMENAGRVVSRAQLARCLEAEDLIASGRAIDVRIGRLRRALALNGEDGPIRTVRNEGYTFDVS</sequence>
<dbReference type="Pfam" id="PF00486">
    <property type="entry name" value="Trans_reg_C"/>
    <property type="match status" value="1"/>
</dbReference>
<dbReference type="GO" id="GO:0000976">
    <property type="term" value="F:transcription cis-regulatory region binding"/>
    <property type="evidence" value="ECO:0007669"/>
    <property type="project" value="TreeGrafter"/>
</dbReference>
<evidence type="ECO:0000256" key="2">
    <source>
        <dbReference type="ARBA" id="ARBA00023012"/>
    </source>
</evidence>
<dbReference type="RefSeq" id="WP_282587672.1">
    <property type="nucleotide sequence ID" value="NZ_JAMOIM010000024.1"/>
</dbReference>
<dbReference type="PROSITE" id="PS50110">
    <property type="entry name" value="RESPONSE_REGULATORY"/>
    <property type="match status" value="1"/>
</dbReference>
<dbReference type="InterPro" id="IPR036388">
    <property type="entry name" value="WH-like_DNA-bd_sf"/>
</dbReference>
<dbReference type="InterPro" id="IPR001867">
    <property type="entry name" value="OmpR/PhoB-type_DNA-bd"/>
</dbReference>
<dbReference type="PROSITE" id="PS51755">
    <property type="entry name" value="OMPR_PHOB"/>
    <property type="match status" value="1"/>
</dbReference>